<dbReference type="Gene3D" id="3.40.50.720">
    <property type="entry name" value="NAD(P)-binding Rossmann-like Domain"/>
    <property type="match status" value="1"/>
</dbReference>
<reference evidence="1" key="1">
    <citation type="submission" date="2021-03" db="EMBL/GenBank/DDBJ databases">
        <title>Revisited historic fungal species revealed as producer of novel bioactive compounds through whole genome sequencing and comparative genomics.</title>
        <authorList>
            <person name="Vignolle G.A."/>
            <person name="Hochenegger N."/>
            <person name="Mach R.L."/>
            <person name="Mach-Aigner A.R."/>
            <person name="Javad Rahimi M."/>
            <person name="Salim K.A."/>
            <person name="Chan C.M."/>
            <person name="Lim L.B.L."/>
            <person name="Cai F."/>
            <person name="Druzhinina I.S."/>
            <person name="U'Ren J.M."/>
            <person name="Derntl C."/>
        </authorList>
    </citation>
    <scope>NUCLEOTIDE SEQUENCE</scope>
    <source>
        <strain evidence="1">TUCIM 5799</strain>
    </source>
</reference>
<name>A0A9Q0AKL0_9PEZI</name>
<comment type="caution">
    <text evidence="1">The sequence shown here is derived from an EMBL/GenBank/DDBJ whole genome shotgun (WGS) entry which is preliminary data.</text>
</comment>
<dbReference type="Pfam" id="PF00106">
    <property type="entry name" value="adh_short"/>
    <property type="match status" value="1"/>
</dbReference>
<protein>
    <recommendedName>
        <fullName evidence="3">NAD(P)-binding protein</fullName>
    </recommendedName>
</protein>
<organism evidence="1 2">
    <name type="scientific">Neoarthrinium moseri</name>
    <dbReference type="NCBI Taxonomy" id="1658444"/>
    <lineage>
        <taxon>Eukaryota</taxon>
        <taxon>Fungi</taxon>
        <taxon>Dikarya</taxon>
        <taxon>Ascomycota</taxon>
        <taxon>Pezizomycotina</taxon>
        <taxon>Sordariomycetes</taxon>
        <taxon>Xylariomycetidae</taxon>
        <taxon>Amphisphaeriales</taxon>
        <taxon>Apiosporaceae</taxon>
        <taxon>Neoarthrinium</taxon>
    </lineage>
</organism>
<dbReference type="InterPro" id="IPR052184">
    <property type="entry name" value="SDR_enzymes"/>
</dbReference>
<evidence type="ECO:0008006" key="3">
    <source>
        <dbReference type="Google" id="ProtNLM"/>
    </source>
</evidence>
<dbReference type="GO" id="GO:0016616">
    <property type="term" value="F:oxidoreductase activity, acting on the CH-OH group of donors, NAD or NADP as acceptor"/>
    <property type="evidence" value="ECO:0007669"/>
    <property type="project" value="TreeGrafter"/>
</dbReference>
<accession>A0A9Q0AKL0</accession>
<dbReference type="PANTHER" id="PTHR45458:SF3">
    <property type="entry name" value="CHAIN DEHYDROGENASE (ATSC), PUTATIVE-RELATED"/>
    <property type="match status" value="1"/>
</dbReference>
<keyword evidence="2" id="KW-1185">Reference proteome</keyword>
<dbReference type="PRINTS" id="PR00081">
    <property type="entry name" value="GDHRDH"/>
</dbReference>
<sequence length="272" mass="29272">MSTYVISGVARGIGFEFVRQLSANPANTVFGLVRDKGAADKKYQAEGLSRKNIHILQADVTDYDALKATSEYVSGVTGGKLDYIIANHGAVSDLSAFDNLSNLAKDPVSLEQDLMESIKINVLGTISMFNLFMPLVLKGNGKKAIAISTGMADVDLVAKYDVQVSPTYAISKAALNMAVAKLSAVLREQGILLMTISPGFVDTGNYNRSLTPEQQKSVEGMVKGFARYAPHFKGAITPEESVRLTLSVLERSSIEAGDAGSWVSHYGNKQWL</sequence>
<dbReference type="EMBL" id="JAFIMR010000021">
    <property type="protein sequence ID" value="KAI1865763.1"/>
    <property type="molecule type" value="Genomic_DNA"/>
</dbReference>
<evidence type="ECO:0000313" key="1">
    <source>
        <dbReference type="EMBL" id="KAI1865763.1"/>
    </source>
</evidence>
<dbReference type="AlphaFoldDB" id="A0A9Q0AKL0"/>
<proteinExistence type="predicted"/>
<gene>
    <name evidence="1" type="ORF">JX265_008086</name>
</gene>
<dbReference type="Proteomes" id="UP000829685">
    <property type="component" value="Unassembled WGS sequence"/>
</dbReference>
<dbReference type="InterPro" id="IPR002347">
    <property type="entry name" value="SDR_fam"/>
</dbReference>
<dbReference type="PANTHER" id="PTHR45458">
    <property type="entry name" value="SHORT-CHAIN DEHYDROGENASE/REDUCTASE SDR"/>
    <property type="match status" value="1"/>
</dbReference>
<dbReference type="SUPFAM" id="SSF51735">
    <property type="entry name" value="NAD(P)-binding Rossmann-fold domains"/>
    <property type="match status" value="1"/>
</dbReference>
<dbReference type="InterPro" id="IPR036291">
    <property type="entry name" value="NAD(P)-bd_dom_sf"/>
</dbReference>
<evidence type="ECO:0000313" key="2">
    <source>
        <dbReference type="Proteomes" id="UP000829685"/>
    </source>
</evidence>